<protein>
    <submittedName>
        <fullName evidence="2">Uncharacterized protein</fullName>
    </submittedName>
</protein>
<name>A0A1J9PP52_9EURO</name>
<proteinExistence type="predicted"/>
<reference evidence="2 3" key="1">
    <citation type="submission" date="2015-07" db="EMBL/GenBank/DDBJ databases">
        <title>Emmonsia species relationships and genome sequence.</title>
        <authorList>
            <consortium name="The Broad Institute Genomics Platform"/>
            <person name="Cuomo C.A."/>
            <person name="Munoz J.F."/>
            <person name="Imamovic A."/>
            <person name="Priest M.E."/>
            <person name="Young S."/>
            <person name="Clay O.K."/>
            <person name="McEwen J.G."/>
        </authorList>
    </citation>
    <scope>NUCLEOTIDE SEQUENCE [LARGE SCALE GENOMIC DNA]</scope>
    <source>
        <strain evidence="2 3">UAMH 9510</strain>
    </source>
</reference>
<dbReference type="EMBL" id="LGRN01001270">
    <property type="protein sequence ID" value="OJD09627.1"/>
    <property type="molecule type" value="Genomic_DNA"/>
</dbReference>
<feature type="region of interest" description="Disordered" evidence="1">
    <location>
        <begin position="1"/>
        <end position="64"/>
    </location>
</feature>
<dbReference type="VEuPathDB" id="FungiDB:AJ78_09008"/>
<evidence type="ECO:0000256" key="1">
    <source>
        <dbReference type="SAM" id="MobiDB-lite"/>
    </source>
</evidence>
<dbReference type="AlphaFoldDB" id="A0A1J9PP52"/>
<dbReference type="Proteomes" id="UP000182235">
    <property type="component" value="Unassembled WGS sequence"/>
</dbReference>
<keyword evidence="3" id="KW-1185">Reference proteome</keyword>
<evidence type="ECO:0000313" key="2">
    <source>
        <dbReference type="EMBL" id="OJD09627.1"/>
    </source>
</evidence>
<feature type="compositionally biased region" description="Polar residues" evidence="1">
    <location>
        <begin position="27"/>
        <end position="48"/>
    </location>
</feature>
<feature type="compositionally biased region" description="Basic and acidic residues" evidence="1">
    <location>
        <begin position="49"/>
        <end position="64"/>
    </location>
</feature>
<organism evidence="2 3">
    <name type="scientific">Emergomyces pasteurianus Ep9510</name>
    <dbReference type="NCBI Taxonomy" id="1447872"/>
    <lineage>
        <taxon>Eukaryota</taxon>
        <taxon>Fungi</taxon>
        <taxon>Dikarya</taxon>
        <taxon>Ascomycota</taxon>
        <taxon>Pezizomycotina</taxon>
        <taxon>Eurotiomycetes</taxon>
        <taxon>Eurotiomycetidae</taxon>
        <taxon>Onygenales</taxon>
        <taxon>Ajellomycetaceae</taxon>
        <taxon>Emergomyces</taxon>
    </lineage>
</organism>
<sequence length="147" mass="16218">MNKKPPSNSPRSSQAKTEGIEKRITKSTRTPAVNQNVTLRPRASTLNSRAEEESMRSKLNPVHDEHVLNQRRLNNLNLCSGPHLAALSTSLGKSKKRPAAPAERGRKLTRYSCSNDSPEKKPDNGSLQQSFSPQSQHNNQNSAPSQP</sequence>
<feature type="compositionally biased region" description="Low complexity" evidence="1">
    <location>
        <begin position="1"/>
        <end position="13"/>
    </location>
</feature>
<evidence type="ECO:0000313" key="3">
    <source>
        <dbReference type="Proteomes" id="UP000182235"/>
    </source>
</evidence>
<comment type="caution">
    <text evidence="2">The sequence shown here is derived from an EMBL/GenBank/DDBJ whole genome shotgun (WGS) entry which is preliminary data.</text>
</comment>
<gene>
    <name evidence="2" type="ORF">AJ78_09008</name>
</gene>
<feature type="region of interest" description="Disordered" evidence="1">
    <location>
        <begin position="88"/>
        <end position="147"/>
    </location>
</feature>
<accession>A0A1J9PP52</accession>
<feature type="compositionally biased region" description="Polar residues" evidence="1">
    <location>
        <begin position="125"/>
        <end position="147"/>
    </location>
</feature>